<evidence type="ECO:0000256" key="2">
    <source>
        <dbReference type="ARBA" id="ARBA00008438"/>
    </source>
</evidence>
<evidence type="ECO:0000256" key="8">
    <source>
        <dbReference type="ARBA" id="ARBA00022833"/>
    </source>
</evidence>
<keyword evidence="22" id="KW-1185">Reference proteome</keyword>
<dbReference type="Gene3D" id="3.30.40.10">
    <property type="entry name" value="Zinc/RING finger domain, C3HC4 (zinc finger)"/>
    <property type="match status" value="1"/>
</dbReference>
<evidence type="ECO:0000256" key="4">
    <source>
        <dbReference type="ARBA" id="ARBA00022741"/>
    </source>
</evidence>
<dbReference type="SMART" id="SM00487">
    <property type="entry name" value="DEXDc"/>
    <property type="match status" value="1"/>
</dbReference>
<evidence type="ECO:0000256" key="10">
    <source>
        <dbReference type="ARBA" id="ARBA00022853"/>
    </source>
</evidence>
<dbReference type="Gene3D" id="3.40.50.10810">
    <property type="entry name" value="Tandem AAA-ATPase domain"/>
    <property type="match status" value="3"/>
</dbReference>
<keyword evidence="8" id="KW-0862">Zinc</keyword>
<proteinExistence type="inferred from homology"/>
<dbReference type="GO" id="GO:0006281">
    <property type="term" value="P:DNA repair"/>
    <property type="evidence" value="ECO:0007669"/>
    <property type="project" value="TreeGrafter"/>
</dbReference>
<comment type="similarity">
    <text evidence="2">Belongs to the SNF2/RAD54 helicase family. RAD16 subfamily.</text>
</comment>
<evidence type="ECO:0000313" key="21">
    <source>
        <dbReference type="EMBL" id="KAF9672300.1"/>
    </source>
</evidence>
<evidence type="ECO:0000259" key="19">
    <source>
        <dbReference type="PROSITE" id="PS51192"/>
    </source>
</evidence>
<sequence length="1448" mass="158830">MITADGSAGGMMPVDEIMAAGDGNTGDGEKEDLSIDVGLFYNILEEEQLASPSGEGVIFVKNLQGEPVMDTGNGGIWHLSSGSQMIEGADGGDGSVGYAVNSIHNLEGSDARVGHLDGSFDYAGKQMSSSMHACSGSNREFCLPFQEDQGTMRDGVLKSEIASCSTASTTFADGVSSCFADHARDLNLNLLLDENGNQLRHVEGNVESIGISDLCFVIIADASHGSWIDSSDEKVGSGDALVKNSLQILEPENDIDRSMDVQLMNTDVFSHDMTYAEFHTEFSNNHSAMQFGMNEYDTHYTDSPQCNFSSAFNFGLLDNNQEIIDFQPESACSGSEISMTTYSDRNGMDVKYEGIDYMLPISGNFSSSAEDGLLNDKASVMQSSYIQLGISGDQTVHVGDEKTDGSVVCRDMTWQSSGVTEAVDRKCSWSDGNGTFVDEDKKQTSGFLSSVQSQNHVIYPKDDRGCAAIGSSRAQVEGVVGRFPLDSAYLNLNASEQYMPFAQTFNISNEQLSCDKDEELGISIQYKALGSHLSVVSPESIESNSSGSKSHDDDPDICILDDTSQHAFSNQSFASIMPTIPLQQPTYNDPLHHPAVEGTRFRVNDERHVLQVALQDLAQPNSEAVPPDGVLAVPLLRHQRIALSWMVQKETSTSHCSGGILADDQGLGKTVSTIALILKERAPHRVNAVAVKKEECETLNLDDDDEFTEIDRLKKDAVDSQVTLKHSSMKSLNSSGQSKGRPAAGTLIVCPTSVLRQWADELHKKVTTEANLSVLVYHGNNRTKDPSELAKYDVVITTYSIVSMEVPRQPLADEDDEEKRRMEGDDGPHLRLSYNRKRKNPSSSGKKGSKNKKRMDSAMLESNAQPLAKVAWFRVVLDEAQSIKNHRTQAARACWGLRAKRRWCLSGTPIQNAIDDLYSYFRFLRYDPYAGYKLFCSAIKVPIQKNPATGYKKLQAVLKTVMLRRTKGTFLDGEPIINLPPRVVELKKVDFTEEEREFYTRLEIDSQAQFKEYAAAGTVKQNYVNILLMLLRLRQACDHPCLVSGLDSRSLGTSSVEMAKKLTRDKQLYLLNRLEASLAICGICSDPPEDAVVSVCGDVFCRQCICEHLTGDDSQCPNCKVRLNVSSVFSKATLNSSLSDEPGQDCSGSELAAEVRSFSDNRPHDSSKIRAALEVLQSLTKPKDCLPTCNLLENSVDENVAGYETSSGSSDSVKDGKDKRHLPTKAIGEKAIVFSQWTGMLDLLEACLKSSSIQYRRLDGTMSVIARDKAVKDFNTLPEVSVMIMSLKAASLGLNMVAACHVLLLDLWWNPTTEDQAIDRAHRIGQTRTVTVLRLTVKDTVEDRILALQVVDFDIIFGAAAGATVCKSSLLDALAERDTIDFVEAGSGDLVREVKMRGLGFAFVLEKRKWGVTEQKKREMVASAFGEDENGGRQTRLTVDDLNYLFMV</sequence>
<feature type="region of interest" description="Disordered" evidence="17">
    <location>
        <begin position="1"/>
        <end position="29"/>
    </location>
</feature>
<protein>
    <recommendedName>
        <fullName evidence="23">Helicase-like transcription factor CHR28</fullName>
    </recommendedName>
</protein>
<keyword evidence="6" id="KW-0378">Hydrolase</keyword>
<dbReference type="Proteomes" id="UP000657918">
    <property type="component" value="Chromosome 11"/>
</dbReference>
<evidence type="ECO:0000256" key="7">
    <source>
        <dbReference type="ARBA" id="ARBA00022806"/>
    </source>
</evidence>
<evidence type="ECO:0000256" key="13">
    <source>
        <dbReference type="ARBA" id="ARBA00023158"/>
    </source>
</evidence>
<dbReference type="InterPro" id="IPR014001">
    <property type="entry name" value="Helicase_ATP-bd"/>
</dbReference>
<evidence type="ECO:0000256" key="1">
    <source>
        <dbReference type="ARBA" id="ARBA00004123"/>
    </source>
</evidence>
<keyword evidence="5 16" id="KW-0863">Zinc-finger</keyword>
<feature type="domain" description="RING-type" evidence="18">
    <location>
        <begin position="1081"/>
        <end position="1120"/>
    </location>
</feature>
<evidence type="ECO:0000256" key="11">
    <source>
        <dbReference type="ARBA" id="ARBA00023015"/>
    </source>
</evidence>
<dbReference type="InterPro" id="IPR050628">
    <property type="entry name" value="SNF2_RAD54_helicase_TF"/>
</dbReference>
<dbReference type="Pfam" id="PF00097">
    <property type="entry name" value="zf-C3HC4"/>
    <property type="match status" value="1"/>
</dbReference>
<evidence type="ECO:0000256" key="6">
    <source>
        <dbReference type="ARBA" id="ARBA00022801"/>
    </source>
</evidence>
<dbReference type="Pfam" id="PF00271">
    <property type="entry name" value="Helicase_C"/>
    <property type="match status" value="1"/>
</dbReference>
<dbReference type="GO" id="GO:0005634">
    <property type="term" value="C:nucleus"/>
    <property type="evidence" value="ECO:0007669"/>
    <property type="project" value="UniProtKB-SubCell"/>
</dbReference>
<dbReference type="GO" id="GO:0004386">
    <property type="term" value="F:helicase activity"/>
    <property type="evidence" value="ECO:0007669"/>
    <property type="project" value="UniProtKB-KW"/>
</dbReference>
<dbReference type="SUPFAM" id="SSF57850">
    <property type="entry name" value="RING/U-box"/>
    <property type="match status" value="1"/>
</dbReference>
<dbReference type="InterPro" id="IPR013083">
    <property type="entry name" value="Znf_RING/FYVE/PHD"/>
</dbReference>
<dbReference type="GO" id="GO:0005524">
    <property type="term" value="F:ATP binding"/>
    <property type="evidence" value="ECO:0007669"/>
    <property type="project" value="UniProtKB-KW"/>
</dbReference>
<comment type="caution">
    <text evidence="21">The sequence shown here is derived from an EMBL/GenBank/DDBJ whole genome shotgun (WGS) entry which is preliminary data.</text>
</comment>
<dbReference type="GO" id="GO:0080188">
    <property type="term" value="P:gene silencing by siRNA-directed DNA methylation"/>
    <property type="evidence" value="ECO:0007669"/>
    <property type="project" value="UniProtKB-ARBA"/>
</dbReference>
<dbReference type="PROSITE" id="PS50089">
    <property type="entry name" value="ZF_RING_2"/>
    <property type="match status" value="1"/>
</dbReference>
<dbReference type="SUPFAM" id="SSF52540">
    <property type="entry name" value="P-loop containing nucleoside triphosphate hydrolases"/>
    <property type="match status" value="2"/>
</dbReference>
<gene>
    <name evidence="21" type="ORF">SADUNF_Sadunf11G0027000</name>
</gene>
<dbReference type="FunFam" id="3.40.50.10810:FF:000068">
    <property type="entry name" value="SNF2 domain-containing protein / helicase domain-containing protein / zinc finger protein-like protein"/>
    <property type="match status" value="1"/>
</dbReference>
<dbReference type="FunFam" id="3.40.50.10810:FF:000071">
    <property type="entry name" value="SNF2 domain-containing protein / helicase domain-containing protein / zinc finger protein-like protein"/>
    <property type="match status" value="1"/>
</dbReference>
<dbReference type="InterPro" id="IPR000330">
    <property type="entry name" value="SNF2_N"/>
</dbReference>
<feature type="region of interest" description="Disordered" evidence="17">
    <location>
        <begin position="807"/>
        <end position="856"/>
    </location>
</feature>
<dbReference type="OrthoDB" id="448448at2759"/>
<feature type="domain" description="Helicase ATP-binding" evidence="19">
    <location>
        <begin position="650"/>
        <end position="927"/>
    </location>
</feature>
<dbReference type="GO" id="GO:0008270">
    <property type="term" value="F:zinc ion binding"/>
    <property type="evidence" value="ECO:0007669"/>
    <property type="project" value="UniProtKB-KW"/>
</dbReference>
<dbReference type="CDD" id="cd18008">
    <property type="entry name" value="DEXDc_SHPRH-like"/>
    <property type="match status" value="1"/>
</dbReference>
<dbReference type="Gene3D" id="3.40.50.300">
    <property type="entry name" value="P-loop containing nucleotide triphosphate hydrolases"/>
    <property type="match status" value="1"/>
</dbReference>
<dbReference type="InterPro" id="IPR027417">
    <property type="entry name" value="P-loop_NTPase"/>
</dbReference>
<dbReference type="GO" id="GO:0003677">
    <property type="term" value="F:DNA binding"/>
    <property type="evidence" value="ECO:0007669"/>
    <property type="project" value="UniProtKB-KW"/>
</dbReference>
<accession>A0A835JJY6</accession>
<dbReference type="EMBL" id="JADGMS010000011">
    <property type="protein sequence ID" value="KAF9672300.1"/>
    <property type="molecule type" value="Genomic_DNA"/>
</dbReference>
<dbReference type="GO" id="GO:0008094">
    <property type="term" value="F:ATP-dependent activity, acting on DNA"/>
    <property type="evidence" value="ECO:0007669"/>
    <property type="project" value="TreeGrafter"/>
</dbReference>
<dbReference type="CDD" id="cd18793">
    <property type="entry name" value="SF2_C_SNF"/>
    <property type="match status" value="1"/>
</dbReference>
<evidence type="ECO:0000256" key="14">
    <source>
        <dbReference type="ARBA" id="ARBA00023163"/>
    </source>
</evidence>
<evidence type="ECO:0008006" key="23">
    <source>
        <dbReference type="Google" id="ProtNLM"/>
    </source>
</evidence>
<evidence type="ECO:0000313" key="22">
    <source>
        <dbReference type="Proteomes" id="UP000657918"/>
    </source>
</evidence>
<keyword evidence="12" id="KW-0238">DNA-binding</keyword>
<evidence type="ECO:0000256" key="12">
    <source>
        <dbReference type="ARBA" id="ARBA00023125"/>
    </source>
</evidence>
<evidence type="ECO:0000256" key="5">
    <source>
        <dbReference type="ARBA" id="ARBA00022771"/>
    </source>
</evidence>
<evidence type="ECO:0000259" key="20">
    <source>
        <dbReference type="PROSITE" id="PS51194"/>
    </source>
</evidence>
<name>A0A835JJY6_9ROSI</name>
<dbReference type="InterPro" id="IPR018957">
    <property type="entry name" value="Znf_C3HC4_RING-type"/>
</dbReference>
<dbReference type="InterPro" id="IPR001650">
    <property type="entry name" value="Helicase_C-like"/>
</dbReference>
<comment type="subcellular location">
    <subcellularLocation>
        <location evidence="1">Nucleus</location>
    </subcellularLocation>
</comment>
<evidence type="ECO:0000256" key="9">
    <source>
        <dbReference type="ARBA" id="ARBA00022840"/>
    </source>
</evidence>
<keyword evidence="11" id="KW-0805">Transcription regulation</keyword>
<evidence type="ECO:0000256" key="15">
    <source>
        <dbReference type="ARBA" id="ARBA00023242"/>
    </source>
</evidence>
<dbReference type="GO" id="GO:0016787">
    <property type="term" value="F:hydrolase activity"/>
    <property type="evidence" value="ECO:0007669"/>
    <property type="project" value="UniProtKB-KW"/>
</dbReference>
<evidence type="ECO:0000256" key="16">
    <source>
        <dbReference type="PROSITE-ProRule" id="PRU00175"/>
    </source>
</evidence>
<keyword evidence="4" id="KW-0547">Nucleotide-binding</keyword>
<feature type="domain" description="Helicase C-terminal" evidence="20">
    <location>
        <begin position="1216"/>
        <end position="1374"/>
    </location>
</feature>
<keyword evidence="10" id="KW-0156">Chromatin regulator</keyword>
<dbReference type="InterPro" id="IPR001841">
    <property type="entry name" value="Znf_RING"/>
</dbReference>
<keyword evidence="3" id="KW-0479">Metal-binding</keyword>
<keyword evidence="9" id="KW-0067">ATP-binding</keyword>
<dbReference type="PROSITE" id="PS51192">
    <property type="entry name" value="HELICASE_ATP_BIND_1"/>
    <property type="match status" value="1"/>
</dbReference>
<dbReference type="PROSITE" id="PS51194">
    <property type="entry name" value="HELICASE_CTER"/>
    <property type="match status" value="1"/>
</dbReference>
<organism evidence="21 22">
    <name type="scientific">Salix dunnii</name>
    <dbReference type="NCBI Taxonomy" id="1413687"/>
    <lineage>
        <taxon>Eukaryota</taxon>
        <taxon>Viridiplantae</taxon>
        <taxon>Streptophyta</taxon>
        <taxon>Embryophyta</taxon>
        <taxon>Tracheophyta</taxon>
        <taxon>Spermatophyta</taxon>
        <taxon>Magnoliopsida</taxon>
        <taxon>eudicotyledons</taxon>
        <taxon>Gunneridae</taxon>
        <taxon>Pentapetalae</taxon>
        <taxon>rosids</taxon>
        <taxon>fabids</taxon>
        <taxon>Malpighiales</taxon>
        <taxon>Salicaceae</taxon>
        <taxon>Saliceae</taxon>
        <taxon>Salix</taxon>
    </lineage>
</organism>
<feature type="compositionally biased region" description="Basic and acidic residues" evidence="17">
    <location>
        <begin position="818"/>
        <end position="829"/>
    </location>
</feature>
<dbReference type="SMART" id="SM00490">
    <property type="entry name" value="HELICc"/>
    <property type="match status" value="1"/>
</dbReference>
<dbReference type="PANTHER" id="PTHR45626">
    <property type="entry name" value="TRANSCRIPTION TERMINATION FACTOR 2-RELATED"/>
    <property type="match status" value="1"/>
</dbReference>
<keyword evidence="13" id="KW-0943">RNA-mediated gene silencing</keyword>
<keyword evidence="14" id="KW-0804">Transcription</keyword>
<reference evidence="21 22" key="1">
    <citation type="submission" date="2020-10" db="EMBL/GenBank/DDBJ databases">
        <title>Plant Genome Project.</title>
        <authorList>
            <person name="Zhang R.-G."/>
        </authorList>
    </citation>
    <scope>NUCLEOTIDE SEQUENCE [LARGE SCALE GENOMIC DNA]</scope>
    <source>
        <strain evidence="21">FAFU-HL-1</strain>
        <tissue evidence="21">Leaf</tissue>
    </source>
</reference>
<dbReference type="InterPro" id="IPR038718">
    <property type="entry name" value="SNF2-like_sf"/>
</dbReference>
<evidence type="ECO:0000256" key="17">
    <source>
        <dbReference type="SAM" id="MobiDB-lite"/>
    </source>
</evidence>
<keyword evidence="15" id="KW-0539">Nucleus</keyword>
<keyword evidence="7" id="KW-0347">Helicase</keyword>
<dbReference type="Pfam" id="PF00176">
    <property type="entry name" value="SNF2-rel_dom"/>
    <property type="match status" value="1"/>
</dbReference>
<evidence type="ECO:0000259" key="18">
    <source>
        <dbReference type="PROSITE" id="PS50089"/>
    </source>
</evidence>
<dbReference type="InterPro" id="IPR049730">
    <property type="entry name" value="SNF2/RAD54-like_C"/>
</dbReference>
<evidence type="ECO:0000256" key="3">
    <source>
        <dbReference type="ARBA" id="ARBA00022723"/>
    </source>
</evidence>
<dbReference type="PANTHER" id="PTHR45626:SF16">
    <property type="entry name" value="ATP-DEPENDENT HELICASE ULS1"/>
    <property type="match status" value="1"/>
</dbReference>